<dbReference type="InterPro" id="IPR001173">
    <property type="entry name" value="Glyco_trans_2-like"/>
</dbReference>
<dbReference type="Pfam" id="PF00535">
    <property type="entry name" value="Glycos_transf_2"/>
    <property type="match status" value="1"/>
</dbReference>
<keyword evidence="3" id="KW-0808">Transferase</keyword>
<comment type="similarity">
    <text evidence="1">Belongs to the glycosyltransferase 2 family.</text>
</comment>
<keyword evidence="2" id="KW-0328">Glycosyltransferase</keyword>
<sequence>MYFISIILFAITILYILLQLVYLIYWNKIKKFEKPAHVIPRTKVSIIIPARNEEENIVSCVKSALDQNYPHHLLEVIVVDDQSEDQTPELLEDIKDSRFKLMRLGVIGKTTIQGSKKKAISYGVAHAQGTLILATDADCVLPENWVETIVTYYELNASKFIVGPVQIKNGKGFLGIFQMLDFMNSFLINASGIKSGLHYLCSAANIAYDKNTFIQINAYDTNHHISSGDDIFLIHKMKSLFPHDIHVLKSVETIVETKAEIDLKHFISQRLRWANKMKFNKDWKVMFIASLVWFQRIFTIISIIIGFIYQNPLALYIGWISLCTQLVLDFIILYQVTTFFSKKHLLCWFIPMQFFYTLYFILLGLFSWFNLPLYWKDRKI</sequence>
<feature type="transmembrane region" description="Helical" evidence="4">
    <location>
        <begin position="315"/>
        <end position="334"/>
    </location>
</feature>
<evidence type="ECO:0000256" key="4">
    <source>
        <dbReference type="SAM" id="Phobius"/>
    </source>
</evidence>
<accession>A0A9D7S692</accession>
<name>A0A9D7S692_9BACT</name>
<keyword evidence="4" id="KW-0812">Transmembrane</keyword>
<protein>
    <submittedName>
        <fullName evidence="6">Glycosyltransferase</fullName>
    </submittedName>
</protein>
<dbReference type="GO" id="GO:0016757">
    <property type="term" value="F:glycosyltransferase activity"/>
    <property type="evidence" value="ECO:0007669"/>
    <property type="project" value="UniProtKB-KW"/>
</dbReference>
<dbReference type="EMBL" id="JADKFW010000004">
    <property type="protein sequence ID" value="MBK9716640.1"/>
    <property type="molecule type" value="Genomic_DNA"/>
</dbReference>
<proteinExistence type="inferred from homology"/>
<gene>
    <name evidence="6" type="ORF">IPO85_03820</name>
</gene>
<dbReference type="InterPro" id="IPR029044">
    <property type="entry name" value="Nucleotide-diphossugar_trans"/>
</dbReference>
<dbReference type="Gene3D" id="3.90.550.10">
    <property type="entry name" value="Spore Coat Polysaccharide Biosynthesis Protein SpsA, Chain A"/>
    <property type="match status" value="1"/>
</dbReference>
<feature type="domain" description="Glycosyltransferase 2-like" evidence="5">
    <location>
        <begin position="45"/>
        <end position="176"/>
    </location>
</feature>
<organism evidence="6 7">
    <name type="scientific">Candidatus Defluviibacterium haderslevense</name>
    <dbReference type="NCBI Taxonomy" id="2981993"/>
    <lineage>
        <taxon>Bacteria</taxon>
        <taxon>Pseudomonadati</taxon>
        <taxon>Bacteroidota</taxon>
        <taxon>Saprospiria</taxon>
        <taxon>Saprospirales</taxon>
        <taxon>Saprospiraceae</taxon>
        <taxon>Candidatus Defluviibacterium</taxon>
    </lineage>
</organism>
<feature type="transmembrane region" description="Helical" evidence="4">
    <location>
        <begin position="285"/>
        <end position="309"/>
    </location>
</feature>
<evidence type="ECO:0000256" key="2">
    <source>
        <dbReference type="ARBA" id="ARBA00022676"/>
    </source>
</evidence>
<evidence type="ECO:0000256" key="3">
    <source>
        <dbReference type="ARBA" id="ARBA00022679"/>
    </source>
</evidence>
<reference evidence="6 7" key="1">
    <citation type="submission" date="2020-10" db="EMBL/GenBank/DDBJ databases">
        <title>Connecting structure to function with the recovery of over 1000 high-quality activated sludge metagenome-assembled genomes encoding full-length rRNA genes using long-read sequencing.</title>
        <authorList>
            <person name="Singleton C.M."/>
            <person name="Petriglieri F."/>
            <person name="Kristensen J.M."/>
            <person name="Kirkegaard R.H."/>
            <person name="Michaelsen T.Y."/>
            <person name="Andersen M.H."/>
            <person name="Karst S.M."/>
            <person name="Dueholm M.S."/>
            <person name="Nielsen P.H."/>
            <person name="Albertsen M."/>
        </authorList>
    </citation>
    <scope>NUCLEOTIDE SEQUENCE [LARGE SCALE GENOMIC DNA]</scope>
    <source>
        <strain evidence="6">Ribe_18-Q3-R11-54_BAT3C.373</strain>
    </source>
</reference>
<evidence type="ECO:0000313" key="7">
    <source>
        <dbReference type="Proteomes" id="UP000808349"/>
    </source>
</evidence>
<comment type="caution">
    <text evidence="6">The sequence shown here is derived from an EMBL/GenBank/DDBJ whole genome shotgun (WGS) entry which is preliminary data.</text>
</comment>
<dbReference type="PANTHER" id="PTHR43630:SF1">
    <property type="entry name" value="POLY-BETA-1,6-N-ACETYL-D-GLUCOSAMINE SYNTHASE"/>
    <property type="match status" value="1"/>
</dbReference>
<dbReference type="AlphaFoldDB" id="A0A9D7S692"/>
<keyword evidence="4" id="KW-1133">Transmembrane helix</keyword>
<dbReference type="Proteomes" id="UP000808349">
    <property type="component" value="Unassembled WGS sequence"/>
</dbReference>
<keyword evidence="4" id="KW-0472">Membrane</keyword>
<evidence type="ECO:0000259" key="5">
    <source>
        <dbReference type="Pfam" id="PF00535"/>
    </source>
</evidence>
<evidence type="ECO:0000313" key="6">
    <source>
        <dbReference type="EMBL" id="MBK9716640.1"/>
    </source>
</evidence>
<feature type="transmembrane region" description="Helical" evidence="4">
    <location>
        <begin position="346"/>
        <end position="369"/>
    </location>
</feature>
<evidence type="ECO:0000256" key="1">
    <source>
        <dbReference type="ARBA" id="ARBA00006739"/>
    </source>
</evidence>
<feature type="transmembrane region" description="Helical" evidence="4">
    <location>
        <begin position="6"/>
        <end position="25"/>
    </location>
</feature>
<dbReference type="SUPFAM" id="SSF53448">
    <property type="entry name" value="Nucleotide-diphospho-sugar transferases"/>
    <property type="match status" value="1"/>
</dbReference>
<dbReference type="PANTHER" id="PTHR43630">
    <property type="entry name" value="POLY-BETA-1,6-N-ACETYL-D-GLUCOSAMINE SYNTHASE"/>
    <property type="match status" value="1"/>
</dbReference>